<evidence type="ECO:0000256" key="1">
    <source>
        <dbReference type="SAM" id="SignalP"/>
    </source>
</evidence>
<dbReference type="Proteomes" id="UP000076881">
    <property type="component" value="Unassembled WGS sequence"/>
</dbReference>
<comment type="caution">
    <text evidence="2">The sequence shown here is derived from an EMBL/GenBank/DDBJ whole genome shotgun (WGS) entry which is preliminary data.</text>
</comment>
<name>A0A162JVJ1_CORDF</name>
<protein>
    <submittedName>
        <fullName evidence="2">Uncharacterized protein</fullName>
    </submittedName>
</protein>
<gene>
    <name evidence="2" type="ORF">LEL_07903</name>
</gene>
<dbReference type="AlphaFoldDB" id="A0A162JVJ1"/>
<reference evidence="2 3" key="1">
    <citation type="journal article" date="2016" name="Genome Biol. Evol.">
        <title>Divergent and convergent evolution of fungal pathogenicity.</title>
        <authorList>
            <person name="Shang Y."/>
            <person name="Xiao G."/>
            <person name="Zheng P."/>
            <person name="Cen K."/>
            <person name="Zhan S."/>
            <person name="Wang C."/>
        </authorList>
    </citation>
    <scope>NUCLEOTIDE SEQUENCE [LARGE SCALE GENOMIC DNA]</scope>
    <source>
        <strain evidence="2 3">RCEF 1005</strain>
    </source>
</reference>
<proteinExistence type="predicted"/>
<feature type="chain" id="PRO_5007836167" evidence="1">
    <location>
        <begin position="20"/>
        <end position="50"/>
    </location>
</feature>
<feature type="signal peptide" evidence="1">
    <location>
        <begin position="1"/>
        <end position="19"/>
    </location>
</feature>
<accession>A0A162JVJ1</accession>
<evidence type="ECO:0000313" key="3">
    <source>
        <dbReference type="Proteomes" id="UP000076881"/>
    </source>
</evidence>
<sequence length="50" mass="5326">MKTLAVATLAALLGSSAQAADVIAGDYINMWFRLNIDQFQAPHAAFSEDA</sequence>
<keyword evidence="3" id="KW-1185">Reference proteome</keyword>
<evidence type="ECO:0000313" key="2">
    <source>
        <dbReference type="EMBL" id="OAA74322.1"/>
    </source>
</evidence>
<keyword evidence="1" id="KW-0732">Signal</keyword>
<dbReference type="EMBL" id="AZHF01000006">
    <property type="protein sequence ID" value="OAA74322.1"/>
    <property type="molecule type" value="Genomic_DNA"/>
</dbReference>
<organism evidence="2 3">
    <name type="scientific">Akanthomyces lecanii RCEF 1005</name>
    <dbReference type="NCBI Taxonomy" id="1081108"/>
    <lineage>
        <taxon>Eukaryota</taxon>
        <taxon>Fungi</taxon>
        <taxon>Dikarya</taxon>
        <taxon>Ascomycota</taxon>
        <taxon>Pezizomycotina</taxon>
        <taxon>Sordariomycetes</taxon>
        <taxon>Hypocreomycetidae</taxon>
        <taxon>Hypocreales</taxon>
        <taxon>Cordycipitaceae</taxon>
        <taxon>Akanthomyces</taxon>
        <taxon>Cordyceps confragosa</taxon>
    </lineage>
</organism>